<keyword evidence="7" id="KW-1185">Reference proteome</keyword>
<evidence type="ECO:0000256" key="3">
    <source>
        <dbReference type="PROSITE-ProRule" id="PRU00182"/>
    </source>
</evidence>
<dbReference type="CDD" id="cd00165">
    <property type="entry name" value="S4"/>
    <property type="match status" value="1"/>
</dbReference>
<evidence type="ECO:0000259" key="5">
    <source>
        <dbReference type="SMART" id="SM00363"/>
    </source>
</evidence>
<dbReference type="Pfam" id="PF01728">
    <property type="entry name" value="FtsJ"/>
    <property type="match status" value="1"/>
</dbReference>
<dbReference type="CDD" id="cd02440">
    <property type="entry name" value="AdoMet_MTases"/>
    <property type="match status" value="1"/>
</dbReference>
<dbReference type="NCBIfam" id="TIGR00478">
    <property type="entry name" value="tly"/>
    <property type="match status" value="1"/>
</dbReference>
<evidence type="ECO:0000256" key="2">
    <source>
        <dbReference type="ARBA" id="ARBA00029460"/>
    </source>
</evidence>
<proteinExistence type="inferred from homology"/>
<dbReference type="EMBL" id="JBHRTR010000054">
    <property type="protein sequence ID" value="MFC3231559.1"/>
    <property type="molecule type" value="Genomic_DNA"/>
</dbReference>
<keyword evidence="6" id="KW-0489">Methyltransferase</keyword>
<feature type="compositionally biased region" description="Gly residues" evidence="4">
    <location>
        <begin position="1"/>
        <end position="16"/>
    </location>
</feature>
<dbReference type="SMART" id="SM00363">
    <property type="entry name" value="S4"/>
    <property type="match status" value="1"/>
</dbReference>
<sequence length="262" mass="27831">MVVRGKSGGGMSGGGKPRGRQRLDQALVERGLVESRARAQALVMAGQVFSGERRLDKPGMPVAGDMALELRGQDHPWVSRGGLKLAHAIDRFGIDPGGRTCLDIGASTGGFTDVLLAHGAARVYAVDVGRAQLAWKLREDDRVVVLEGVNARHLTAEQVPEPVDLLVCDASFIGLRTLLPAPLALVRSPGELAVLVKPQFEAGRERVGKGGVVRDPAVHEEVCATIADWLAVQDGWTVSGIEPSPITGPQGNREFLLHGRKA</sequence>
<dbReference type="PIRSF" id="PIRSF005578">
    <property type="entry name" value="TlyA"/>
    <property type="match status" value="1"/>
</dbReference>
<dbReference type="Gene3D" id="3.40.50.150">
    <property type="entry name" value="Vaccinia Virus protein VP39"/>
    <property type="match status" value="1"/>
</dbReference>
<dbReference type="PANTHER" id="PTHR32319:SF0">
    <property type="entry name" value="BACTERIAL HEMOLYSIN-LIKE PROTEIN"/>
    <property type="match status" value="1"/>
</dbReference>
<dbReference type="PROSITE" id="PS50889">
    <property type="entry name" value="S4"/>
    <property type="match status" value="1"/>
</dbReference>
<dbReference type="InterPro" id="IPR047048">
    <property type="entry name" value="TlyA"/>
</dbReference>
<keyword evidence="6" id="KW-0808">Transferase</keyword>
<gene>
    <name evidence="6" type="ORF">ACFOGJ_30205</name>
</gene>
<evidence type="ECO:0000256" key="4">
    <source>
        <dbReference type="SAM" id="MobiDB-lite"/>
    </source>
</evidence>
<dbReference type="GO" id="GO:0008168">
    <property type="term" value="F:methyltransferase activity"/>
    <property type="evidence" value="ECO:0007669"/>
    <property type="project" value="UniProtKB-KW"/>
</dbReference>
<organism evidence="6 7">
    <name type="scientific">Marinibaculum pumilum</name>
    <dbReference type="NCBI Taxonomy" id="1766165"/>
    <lineage>
        <taxon>Bacteria</taxon>
        <taxon>Pseudomonadati</taxon>
        <taxon>Pseudomonadota</taxon>
        <taxon>Alphaproteobacteria</taxon>
        <taxon>Rhodospirillales</taxon>
        <taxon>Rhodospirillaceae</taxon>
        <taxon>Marinibaculum</taxon>
    </lineage>
</organism>
<evidence type="ECO:0000313" key="7">
    <source>
        <dbReference type="Proteomes" id="UP001595528"/>
    </source>
</evidence>
<dbReference type="Pfam" id="PF01479">
    <property type="entry name" value="S4"/>
    <property type="match status" value="1"/>
</dbReference>
<dbReference type="InterPro" id="IPR004538">
    <property type="entry name" value="Hemolysin_A/TlyA"/>
</dbReference>
<dbReference type="PANTHER" id="PTHR32319">
    <property type="entry name" value="BACTERIAL HEMOLYSIN-LIKE PROTEIN"/>
    <property type="match status" value="1"/>
</dbReference>
<dbReference type="InterPro" id="IPR029063">
    <property type="entry name" value="SAM-dependent_MTases_sf"/>
</dbReference>
<comment type="similarity">
    <text evidence="2">Belongs to the TlyA family.</text>
</comment>
<dbReference type="Gene3D" id="3.10.290.10">
    <property type="entry name" value="RNA-binding S4 domain"/>
    <property type="match status" value="1"/>
</dbReference>
<feature type="region of interest" description="Disordered" evidence="4">
    <location>
        <begin position="1"/>
        <end position="22"/>
    </location>
</feature>
<accession>A0ABV7LAM5</accession>
<reference evidence="7" key="1">
    <citation type="journal article" date="2019" name="Int. J. Syst. Evol. Microbiol.">
        <title>The Global Catalogue of Microorganisms (GCM) 10K type strain sequencing project: providing services to taxonomists for standard genome sequencing and annotation.</title>
        <authorList>
            <consortium name="The Broad Institute Genomics Platform"/>
            <consortium name="The Broad Institute Genome Sequencing Center for Infectious Disease"/>
            <person name="Wu L."/>
            <person name="Ma J."/>
        </authorList>
    </citation>
    <scope>NUCLEOTIDE SEQUENCE [LARGE SCALE GENOMIC DNA]</scope>
    <source>
        <strain evidence="7">KCTC 42964</strain>
    </source>
</reference>
<name>A0ABV7LAM5_9PROT</name>
<comment type="caution">
    <text evidence="6">The sequence shown here is derived from an EMBL/GenBank/DDBJ whole genome shotgun (WGS) entry which is preliminary data.</text>
</comment>
<dbReference type="Proteomes" id="UP001595528">
    <property type="component" value="Unassembled WGS sequence"/>
</dbReference>
<keyword evidence="1 3" id="KW-0694">RNA-binding</keyword>
<dbReference type="SUPFAM" id="SSF53335">
    <property type="entry name" value="S-adenosyl-L-methionine-dependent methyltransferases"/>
    <property type="match status" value="1"/>
</dbReference>
<dbReference type="GO" id="GO:0032259">
    <property type="term" value="P:methylation"/>
    <property type="evidence" value="ECO:0007669"/>
    <property type="project" value="UniProtKB-KW"/>
</dbReference>
<evidence type="ECO:0000256" key="1">
    <source>
        <dbReference type="ARBA" id="ARBA00022884"/>
    </source>
</evidence>
<dbReference type="InterPro" id="IPR002877">
    <property type="entry name" value="RNA_MeTrfase_FtsJ_dom"/>
</dbReference>
<dbReference type="InterPro" id="IPR036986">
    <property type="entry name" value="S4_RNA-bd_sf"/>
</dbReference>
<dbReference type="SUPFAM" id="SSF55174">
    <property type="entry name" value="Alpha-L RNA-binding motif"/>
    <property type="match status" value="1"/>
</dbReference>
<dbReference type="InterPro" id="IPR002942">
    <property type="entry name" value="S4_RNA-bd"/>
</dbReference>
<feature type="domain" description="RNA-binding S4" evidence="5">
    <location>
        <begin position="21"/>
        <end position="83"/>
    </location>
</feature>
<protein>
    <submittedName>
        <fullName evidence="6">TlyA family RNA methyltransferase</fullName>
    </submittedName>
</protein>
<evidence type="ECO:0000313" key="6">
    <source>
        <dbReference type="EMBL" id="MFC3231559.1"/>
    </source>
</evidence>